<dbReference type="OrthoDB" id="5106756at2759"/>
<comment type="caution">
    <text evidence="2">The sequence shown here is derived from an EMBL/GenBank/DDBJ whole genome shotgun (WGS) entry which is preliminary data.</text>
</comment>
<evidence type="ECO:0000313" key="2">
    <source>
        <dbReference type="EMBL" id="KAF5558737.1"/>
    </source>
</evidence>
<accession>A0A8H5JPY0</accession>
<dbReference type="AlphaFoldDB" id="A0A8H5JPY0"/>
<sequence>MLNIAAAKPSPPVSTSLSSGHLERNGHDIDILLLTGENSWFAIGVPDINAHNWKTWNKEVALDYHKARGAWLDVEVGRLQTERATYDSRVKEDCKIMALLQDEIEEMENNSASVCTPSLEDYITNGRDFVESAQQYLRDDVPLYRSQQTCRKPSLNSSSTGRVEIAISLQAEVDLMDETVKLMASDANAVSQTPAQYSWPVPSPDYLMPSATH</sequence>
<evidence type="ECO:0000256" key="1">
    <source>
        <dbReference type="SAM" id="MobiDB-lite"/>
    </source>
</evidence>
<feature type="region of interest" description="Disordered" evidence="1">
    <location>
        <begin position="1"/>
        <end position="21"/>
    </location>
</feature>
<dbReference type="EMBL" id="JAAOAQ010000264">
    <property type="protein sequence ID" value="KAF5558737.1"/>
    <property type="molecule type" value="Genomic_DNA"/>
</dbReference>
<keyword evidence="3" id="KW-1185">Reference proteome</keyword>
<evidence type="ECO:0000313" key="3">
    <source>
        <dbReference type="Proteomes" id="UP000582016"/>
    </source>
</evidence>
<organism evidence="2 3">
    <name type="scientific">Fusarium phyllophilum</name>
    <dbReference type="NCBI Taxonomy" id="47803"/>
    <lineage>
        <taxon>Eukaryota</taxon>
        <taxon>Fungi</taxon>
        <taxon>Dikarya</taxon>
        <taxon>Ascomycota</taxon>
        <taxon>Pezizomycotina</taxon>
        <taxon>Sordariomycetes</taxon>
        <taxon>Hypocreomycetidae</taxon>
        <taxon>Hypocreales</taxon>
        <taxon>Nectriaceae</taxon>
        <taxon>Fusarium</taxon>
        <taxon>Fusarium fujikuroi species complex</taxon>
    </lineage>
</organism>
<reference evidence="2 3" key="1">
    <citation type="submission" date="2020-05" db="EMBL/GenBank/DDBJ databases">
        <title>Identification and distribution of gene clusters putatively required for synthesis of sphingolipid metabolism inhibitors in phylogenetically diverse species of the filamentous fungus Fusarium.</title>
        <authorList>
            <person name="Kim H.-S."/>
            <person name="Busman M."/>
            <person name="Brown D.W."/>
            <person name="Divon H."/>
            <person name="Uhlig S."/>
            <person name="Proctor R.H."/>
        </authorList>
    </citation>
    <scope>NUCLEOTIDE SEQUENCE [LARGE SCALE GENOMIC DNA]</scope>
    <source>
        <strain evidence="2 3">NRRL 13617</strain>
    </source>
</reference>
<gene>
    <name evidence="2" type="ORF">FPHYL_7328</name>
</gene>
<protein>
    <submittedName>
        <fullName evidence="2">Uncharacterized protein</fullName>
    </submittedName>
</protein>
<name>A0A8H5JPY0_9HYPO</name>
<proteinExistence type="predicted"/>
<dbReference type="Proteomes" id="UP000582016">
    <property type="component" value="Unassembled WGS sequence"/>
</dbReference>